<keyword evidence="5" id="KW-1185">Reference proteome</keyword>
<feature type="region of interest" description="Disordered" evidence="2">
    <location>
        <begin position="799"/>
        <end position="862"/>
    </location>
</feature>
<feature type="region of interest" description="Disordered" evidence="2">
    <location>
        <begin position="548"/>
        <end position="583"/>
    </location>
</feature>
<comment type="caution">
    <text evidence="4">The sequence shown here is derived from an EMBL/GenBank/DDBJ whole genome shotgun (WGS) entry which is preliminary data.</text>
</comment>
<evidence type="ECO:0000313" key="4">
    <source>
        <dbReference type="EMBL" id="RXI03780.1"/>
    </source>
</evidence>
<evidence type="ECO:0000259" key="3">
    <source>
        <dbReference type="Pfam" id="PF22675"/>
    </source>
</evidence>
<gene>
    <name evidence="4" type="ORF">DVH24_038054</name>
</gene>
<feature type="compositionally biased region" description="Basic and acidic residues" evidence="2">
    <location>
        <begin position="834"/>
        <end position="850"/>
    </location>
</feature>
<dbReference type="InterPro" id="IPR036612">
    <property type="entry name" value="KH_dom_type_1_sf"/>
</dbReference>
<organism evidence="4 5">
    <name type="scientific">Malus domestica</name>
    <name type="common">Apple</name>
    <name type="synonym">Pyrus malus</name>
    <dbReference type="NCBI Taxonomy" id="3750"/>
    <lineage>
        <taxon>Eukaryota</taxon>
        <taxon>Viridiplantae</taxon>
        <taxon>Streptophyta</taxon>
        <taxon>Embryophyta</taxon>
        <taxon>Tracheophyta</taxon>
        <taxon>Spermatophyta</taxon>
        <taxon>Magnoliopsida</taxon>
        <taxon>eudicotyledons</taxon>
        <taxon>Gunneridae</taxon>
        <taxon>Pentapetalae</taxon>
        <taxon>rosids</taxon>
        <taxon>fabids</taxon>
        <taxon>Rosales</taxon>
        <taxon>Rosaceae</taxon>
        <taxon>Amygdaloideae</taxon>
        <taxon>Maleae</taxon>
        <taxon>Malus</taxon>
    </lineage>
</organism>
<evidence type="ECO:0000313" key="5">
    <source>
        <dbReference type="Proteomes" id="UP000290289"/>
    </source>
</evidence>
<evidence type="ECO:0000256" key="1">
    <source>
        <dbReference type="ARBA" id="ARBA00022884"/>
    </source>
</evidence>
<feature type="region of interest" description="Disordered" evidence="2">
    <location>
        <begin position="1269"/>
        <end position="1295"/>
    </location>
</feature>
<accession>A0A498K6F3</accession>
<dbReference type="GO" id="GO:0005634">
    <property type="term" value="C:nucleus"/>
    <property type="evidence" value="ECO:0007669"/>
    <property type="project" value="TreeGrafter"/>
</dbReference>
<sequence length="1625" mass="175834">MVFVILDWTEARNMLGPNDPTGPRLDSFSCWSMSFCALFIPLETLRLPIEHSNWVATCESTLPKRSVLIISLLNPHTGILSLFPLVLRRIAEMSGTTMTPASSAGTQKVSMFAAKAGFVIPKNKLSGSLVPVFRGSKNLGAGDAGSGESKKQIQRKTKWGPDLTQDASVKKGRSLAYQTRVDQITQQLKSGMLEDENDEIEDLLSAPQDLHHKSSKHQIDTKDVDQLELEKREAIGEILKLNPSYKAPPDYIPLLKEATVPIPVKEYPKYNFVGLIYGPGSDNQKQLEKVRVLCMLMTVMPNTCYYHVLVLMIFVSSCFLYISSRSVNANKETGAKIQVYGTKAGTGQKAEIKPSDGSEIHGEYENLYVHISADTFEKVDAAVAVIELLVTSVSGNLAAVSSTGASVSADNAHVPNQVQDTTTSNMVPTTVVNQGMVQPLPGLAQTPLDGQFQYRGPFLSRGPSSTPMYMPGFTPLNSSRPNLNNPSHLSTSPFNPAYLPSSFGLPPSLVSPRQNPPTTQFLPHTYMAPQPASVQTNVSAPLTFMGNRPLPAGSSTGWSSGPPAPQPGVASMPPPSNIPTGNMVSSVNHPIAAPSSIFIPLPQAGLPSTSLQARVPSSVSGSVPNIAPLKPPMMTAQSPGDFTFQPHRPQNPSFQTVPQPSSHFSAHNASLARPMLPSPAPQAPSFQFPQPGSQVLSRPQLGDHMGQHPSAHMSAAPYARNSTATSVPPRLATFLESSTVLPQTPHPPMRPSNFNPPHRMPNLPGPLPPRPGNYIQIQQSYPAHATRPEIPRAPNQQFNNLAFSSGKSASGPGGGQQLYDPFSPTSANQQQGGHLDERGRTFEPERKWDCDGNEEGGDSEEDPKIMEEMNYNLRRVGVLDKFANHDTSKGKAESNWVATCESTLPKRSILIIPLLNPHTVVLFPENFVFQRKTKWGSDLTQDASIKKGRALAYQAEIKSSDGSEVQGEYENLYVHISADTFEKVDAAVAVIELLGLPGGQVLSRPQLGDHMGQHPSAHMSAAPYARNSTAISVPPRLATFLESSTVLPQTPYPPMRRSNFNPPHQMPNLPGPLPPRPGNYIQIQQNYPAHATRPEIPRAPNQQFNNLAFSSGKSASGPGGGQQLYDPFSPTSANQQQGERKWGCDGNEEGGDSEEDPEIMEEMNYYPRRVGVLDKFANHDTSKGKMTAKVGTASTVEPRTVEMSGITMTPASSAGTQKVSMFAAKAGFVIPKNKLSGSLVPVFRGSKNLGTGDATRVEQITQQLKSEMLEDENDEDLLSAPQDPHHKSSKHQIDTKDVDQLELEKREAIGVYDSFLRLYLSLNPSYKAPPDYKPLLKEATVPIPVGRNLGLRGGEEGALEYYVKEYPKYNLVGLIYGPESDNQKQLEKETGAKIQVYGTKAGTGHKAEIKPSDGSEIHGEYESLYVHISVDTYEKVDAAVAVIELLVTSVSVSFHFISKQKALRNLAAVSSTGASVSADNAHVPSQVQDTTTSNMVPTTVVNQGMVQPLPGLAQTPLDGQFQYPGPFLSTGPSSAPMYMPGFTLNSLRPILNNPSHPSTSLFNPAYLPSSFGLPPSLVSPRQNPPTPQFLPHTYMASQPASVQTNVSAPLTVMRNRPLPAESSTG</sequence>
<dbReference type="InterPro" id="IPR045071">
    <property type="entry name" value="BBP-like"/>
</dbReference>
<feature type="region of interest" description="Disordered" evidence="2">
    <location>
        <begin position="740"/>
        <end position="775"/>
    </location>
</feature>
<dbReference type="PANTHER" id="PTHR11208:SF98">
    <property type="entry name" value="RNA-BINDING KH DOMAIN-CONTAINING PROTEIN"/>
    <property type="match status" value="1"/>
</dbReference>
<feature type="compositionally biased region" description="Pro residues" evidence="2">
    <location>
        <begin position="562"/>
        <end position="577"/>
    </location>
</feature>
<evidence type="ECO:0000256" key="2">
    <source>
        <dbReference type="SAM" id="MobiDB-lite"/>
    </source>
</evidence>
<dbReference type="InterPro" id="IPR055256">
    <property type="entry name" value="KH_1_KHDC4/BBP-like"/>
</dbReference>
<dbReference type="STRING" id="3750.A0A498K6F3"/>
<name>A0A498K6F3_MALDO</name>
<feature type="domain" description="KHDC4/BBP-like KH-domain type I" evidence="3">
    <location>
        <begin position="1365"/>
        <end position="1447"/>
    </location>
</feature>
<proteinExistence type="predicted"/>
<keyword evidence="1" id="KW-0694">RNA-binding</keyword>
<protein>
    <recommendedName>
        <fullName evidence="3">KHDC4/BBP-like KH-domain type I domain-containing protein</fullName>
    </recommendedName>
</protein>
<dbReference type="EMBL" id="RDQH01000329">
    <property type="protein sequence ID" value="RXI03780.1"/>
    <property type="molecule type" value="Genomic_DNA"/>
</dbReference>
<dbReference type="PANTHER" id="PTHR11208">
    <property type="entry name" value="RNA-BINDING PROTEIN RELATED"/>
    <property type="match status" value="1"/>
</dbReference>
<dbReference type="Proteomes" id="UP000290289">
    <property type="component" value="Chromosome 3"/>
</dbReference>
<dbReference type="GO" id="GO:0003729">
    <property type="term" value="F:mRNA binding"/>
    <property type="evidence" value="ECO:0007669"/>
    <property type="project" value="TreeGrafter"/>
</dbReference>
<dbReference type="Pfam" id="PF22675">
    <property type="entry name" value="KH-I_KHDC4-BBP"/>
    <property type="match status" value="1"/>
</dbReference>
<feature type="compositionally biased region" description="Polar residues" evidence="2">
    <location>
        <begin position="823"/>
        <end position="832"/>
    </location>
</feature>
<dbReference type="Gene3D" id="3.30.1370.10">
    <property type="entry name" value="K Homology domain, type 1"/>
    <property type="match status" value="3"/>
</dbReference>
<reference evidence="4 5" key="1">
    <citation type="submission" date="2018-10" db="EMBL/GenBank/DDBJ databases">
        <title>A high-quality apple genome assembly.</title>
        <authorList>
            <person name="Hu J."/>
        </authorList>
    </citation>
    <scope>NUCLEOTIDE SEQUENCE [LARGE SCALE GENOMIC DNA]</scope>
    <source>
        <strain evidence="5">cv. HFTH1</strain>
        <tissue evidence="4">Young leaf</tissue>
    </source>
</reference>
<feature type="region of interest" description="Disordered" evidence="2">
    <location>
        <begin position="1105"/>
        <end position="1157"/>
    </location>
</feature>
<feature type="compositionally biased region" description="Acidic residues" evidence="2">
    <location>
        <begin position="1146"/>
        <end position="1157"/>
    </location>
</feature>
<dbReference type="SUPFAM" id="SSF54791">
    <property type="entry name" value="Eukaryotic type KH-domain (KH-domain type I)"/>
    <property type="match status" value="2"/>
</dbReference>
<feature type="compositionally biased region" description="Basic and acidic residues" evidence="2">
    <location>
        <begin position="1283"/>
        <end position="1295"/>
    </location>
</feature>
<feature type="region of interest" description="Disordered" evidence="2">
    <location>
        <begin position="1061"/>
        <end position="1081"/>
    </location>
</feature>
<feature type="compositionally biased region" description="Acidic residues" evidence="2">
    <location>
        <begin position="851"/>
        <end position="861"/>
    </location>
</feature>
<dbReference type="GO" id="GO:0048024">
    <property type="term" value="P:regulation of mRNA splicing, via spliceosome"/>
    <property type="evidence" value="ECO:0007669"/>
    <property type="project" value="TreeGrafter"/>
</dbReference>